<proteinExistence type="predicted"/>
<protein>
    <submittedName>
        <fullName evidence="1">tRNA (N(6)-L-threonylcarbamoyladenosine(37)-C(2))-methylthiotransferase MtaB</fullName>
    </submittedName>
</protein>
<dbReference type="EMBL" id="SRYB01000012">
    <property type="protein sequence ID" value="TGY78612.1"/>
    <property type="molecule type" value="Genomic_DNA"/>
</dbReference>
<accession>A0AC61RDB4</accession>
<comment type="caution">
    <text evidence="1">The sequence shown here is derived from an EMBL/GenBank/DDBJ whole genome shotgun (WGS) entry which is preliminary data.</text>
</comment>
<keyword evidence="2" id="KW-1185">Reference proteome</keyword>
<sequence length="443" mass="49723">MTDQTDSLKAAYFTLGCKLNFSETSTIGKILSSKGITRAAKGETPDLCIVNTCSVTEMADKKGRRLIRSLATRYPETTIVVTGCYAQLKPEEVAALPGVDIVLGSNEKLRMADYIDRWLSDHKKQVEVTPSLSIKEFRPSCERGDRTRFFLKVQDGCDYFCTYCTIPFARGRSRSGVTSDLVAMAREAAASGGREIVLTGVNVGEYGKDNGQDLFSLLRALDEVEGIERYRISSIEPNLLTEEIIRWIAEESRAFMPHFHIPLQSGSDAVLKLMNRRYDTSLFASRVKVIREMIPDAFIGVDIIAGARGETPEEWEKSLAFADSLDVTRYHVFPYSERPGTKALLLGDVVSQEEKHRRVGLLTNLSDRKMDSFMKKHCGTVRPVLWEQPSGEGMMHGLTDNYLRVEAPLRRELINRVVPVRLVGIHPEEPELMTGEFDPEIMI</sequence>
<name>A0AC61RDB4_9BACT</name>
<reference evidence="1" key="1">
    <citation type="submission" date="2019-04" db="EMBL/GenBank/DDBJ databases">
        <title>Microbes associate with the intestines of laboratory mice.</title>
        <authorList>
            <person name="Navarre W."/>
            <person name="Wong E."/>
            <person name="Huang K."/>
            <person name="Tropini C."/>
            <person name="Ng K."/>
            <person name="Yu B."/>
        </authorList>
    </citation>
    <scope>NUCLEOTIDE SEQUENCE</scope>
    <source>
        <strain evidence="1">NM04_E33</strain>
    </source>
</reference>
<evidence type="ECO:0000313" key="1">
    <source>
        <dbReference type="EMBL" id="TGY78612.1"/>
    </source>
</evidence>
<organism evidence="1 2">
    <name type="scientific">Lepagella muris</name>
    <dbReference type="NCBI Taxonomy" id="3032870"/>
    <lineage>
        <taxon>Bacteria</taxon>
        <taxon>Pseudomonadati</taxon>
        <taxon>Bacteroidota</taxon>
        <taxon>Bacteroidia</taxon>
        <taxon>Bacteroidales</taxon>
        <taxon>Muribaculaceae</taxon>
        <taxon>Lepagella</taxon>
    </lineage>
</organism>
<evidence type="ECO:0000313" key="2">
    <source>
        <dbReference type="Proteomes" id="UP000306319"/>
    </source>
</evidence>
<dbReference type="Proteomes" id="UP000306319">
    <property type="component" value="Unassembled WGS sequence"/>
</dbReference>
<gene>
    <name evidence="1" type="primary">mtaB</name>
    <name evidence="1" type="ORF">E5331_09850</name>
</gene>